<evidence type="ECO:0000256" key="1">
    <source>
        <dbReference type="ARBA" id="ARBA00001182"/>
    </source>
</evidence>
<comment type="similarity">
    <text evidence="4">Belongs to the protein disulfide isomerase family.</text>
</comment>
<dbReference type="CDD" id="cd02982">
    <property type="entry name" value="PDI_b'_family"/>
    <property type="match status" value="1"/>
</dbReference>
<dbReference type="Pfam" id="PF00085">
    <property type="entry name" value="Thioredoxin"/>
    <property type="match status" value="2"/>
</dbReference>
<dbReference type="AlphaFoldDB" id="A0A132B6F7"/>
<sequence length="481" mass="55465">MTRAILELTSTDDVLVLNSQTFLDAVNTNRMLLVSFFHKLIPNCARFVHVFERTAQTARGSGVQFAQIDITENATFCQNFGLASFPAVMMFQVVDNARKYGGVMEENQLMLYLTRQTSPPVSIITADTMQDFKASNEVVVVAYLTGADERLHDAFISFATEMRDDFLFGVTCDEILHQKEQIKRPSIVVYNSFEDENKVHELSDDRDLMRAFVKAATRPLIVEFRPELHDSYFKARLPLGYIFIDSSKDRERLSKMVRPLAKKYNDEILFGTVDKKDMERFPTWADYLWFSDVKHWPSFTIREPIKNLRFPFDEQKELSYQELSEFVETFRKGHLKPEVKSQPVPDVQKSPVLDVVGLTYDEIVLEDEKDVLLEFCTDWCPHCIASRSTYELLATVYTSTETLKNQVTIATIDLEKNDFPDRDVRGVPWFKLYPAHKKDAAVLYYGPTTLDDMAKFIRDHGTHKAYPKRDSANAKIELPAE</sequence>
<comment type="function">
    <text evidence="2">Participates in the folding of proteins containing disulfide bonds, may be involved in glycosylation, prolyl hydroxylation and triglyceride transfer.</text>
</comment>
<evidence type="ECO:0000256" key="3">
    <source>
        <dbReference type="ARBA" id="ARBA00004319"/>
    </source>
</evidence>
<dbReference type="PANTHER" id="PTHR18929:SF132">
    <property type="entry name" value="PROTEIN DISULFIDE-ISOMERASE A3"/>
    <property type="match status" value="1"/>
</dbReference>
<keyword evidence="9" id="KW-0676">Redox-active center</keyword>
<evidence type="ECO:0000313" key="12">
    <source>
        <dbReference type="EMBL" id="KUJ07474.1"/>
    </source>
</evidence>
<dbReference type="EMBL" id="KQ947439">
    <property type="protein sequence ID" value="KUJ07474.1"/>
    <property type="molecule type" value="Genomic_DNA"/>
</dbReference>
<evidence type="ECO:0000256" key="9">
    <source>
        <dbReference type="ARBA" id="ARBA00023284"/>
    </source>
</evidence>
<evidence type="ECO:0000256" key="7">
    <source>
        <dbReference type="ARBA" id="ARBA00023157"/>
    </source>
</evidence>
<keyword evidence="6" id="KW-0256">Endoplasmic reticulum</keyword>
<evidence type="ECO:0000256" key="4">
    <source>
        <dbReference type="ARBA" id="ARBA00006347"/>
    </source>
</evidence>
<keyword evidence="7" id="KW-1015">Disulfide bond</keyword>
<dbReference type="GO" id="GO:0006457">
    <property type="term" value="P:protein folding"/>
    <property type="evidence" value="ECO:0007669"/>
    <property type="project" value="TreeGrafter"/>
</dbReference>
<evidence type="ECO:0000259" key="11">
    <source>
        <dbReference type="PROSITE" id="PS51352"/>
    </source>
</evidence>
<organism evidence="12 13">
    <name type="scientific">Mollisia scopiformis</name>
    <name type="common">Conifer needle endophyte fungus</name>
    <name type="synonym">Phialocephala scopiformis</name>
    <dbReference type="NCBI Taxonomy" id="149040"/>
    <lineage>
        <taxon>Eukaryota</taxon>
        <taxon>Fungi</taxon>
        <taxon>Dikarya</taxon>
        <taxon>Ascomycota</taxon>
        <taxon>Pezizomycotina</taxon>
        <taxon>Leotiomycetes</taxon>
        <taxon>Helotiales</taxon>
        <taxon>Mollisiaceae</taxon>
        <taxon>Mollisia</taxon>
    </lineage>
</organism>
<dbReference type="InParanoid" id="A0A132B6F7"/>
<dbReference type="FunFam" id="3.40.30.10:FF:000185">
    <property type="entry name" value="Protein disulfide-isomerase"/>
    <property type="match status" value="1"/>
</dbReference>
<dbReference type="PANTHER" id="PTHR18929">
    <property type="entry name" value="PROTEIN DISULFIDE ISOMERASE"/>
    <property type="match status" value="1"/>
</dbReference>
<comment type="catalytic activity">
    <reaction evidence="1">
        <text>Catalyzes the rearrangement of -S-S- bonds in proteins.</text>
        <dbReference type="EC" id="5.3.4.1"/>
    </reaction>
</comment>
<dbReference type="STRING" id="149040.A0A132B6F7"/>
<dbReference type="Gene3D" id="3.40.30.10">
    <property type="entry name" value="Glutaredoxin"/>
    <property type="match status" value="4"/>
</dbReference>
<dbReference type="SUPFAM" id="SSF52833">
    <property type="entry name" value="Thioredoxin-like"/>
    <property type="match status" value="4"/>
</dbReference>
<dbReference type="Proteomes" id="UP000070700">
    <property type="component" value="Unassembled WGS sequence"/>
</dbReference>
<gene>
    <name evidence="12" type="ORF">LY89DRAFT_766072</name>
</gene>
<reference evidence="12 13" key="1">
    <citation type="submission" date="2015-10" db="EMBL/GenBank/DDBJ databases">
        <title>Full genome of DAOMC 229536 Phialocephala scopiformis, a fungal endophyte of spruce producing the potent anti-insectan compound rugulosin.</title>
        <authorList>
            <consortium name="DOE Joint Genome Institute"/>
            <person name="Walker A.K."/>
            <person name="Frasz S.L."/>
            <person name="Seifert K.A."/>
            <person name="Miller J.D."/>
            <person name="Mondo S.J."/>
            <person name="Labutti K."/>
            <person name="Lipzen A."/>
            <person name="Dockter R."/>
            <person name="Kennedy M."/>
            <person name="Grigoriev I.V."/>
            <person name="Spatafora J.W."/>
        </authorList>
    </citation>
    <scope>NUCLEOTIDE SEQUENCE [LARGE SCALE GENOMIC DNA]</scope>
    <source>
        <strain evidence="12 13">CBS 120377</strain>
    </source>
</reference>
<evidence type="ECO:0000256" key="10">
    <source>
        <dbReference type="ARBA" id="ARBA00039846"/>
    </source>
</evidence>
<evidence type="ECO:0000256" key="6">
    <source>
        <dbReference type="ARBA" id="ARBA00022824"/>
    </source>
</evidence>
<dbReference type="PROSITE" id="PS51352">
    <property type="entry name" value="THIOREDOXIN_2"/>
    <property type="match status" value="1"/>
</dbReference>
<evidence type="ECO:0000313" key="13">
    <source>
        <dbReference type="Proteomes" id="UP000070700"/>
    </source>
</evidence>
<dbReference type="CDD" id="cd02961">
    <property type="entry name" value="PDI_a_family"/>
    <property type="match status" value="1"/>
</dbReference>
<proteinExistence type="inferred from homology"/>
<comment type="subcellular location">
    <subcellularLocation>
        <location evidence="3">Endoplasmic reticulum lumen</location>
    </subcellularLocation>
</comment>
<dbReference type="EC" id="5.3.4.1" evidence="5"/>
<feature type="domain" description="Thioredoxin" evidence="11">
    <location>
        <begin position="330"/>
        <end position="462"/>
    </location>
</feature>
<keyword evidence="8" id="KW-0413">Isomerase</keyword>
<name>A0A132B6F7_MOLSC</name>
<dbReference type="InterPro" id="IPR036249">
    <property type="entry name" value="Thioredoxin-like_sf"/>
</dbReference>
<dbReference type="GO" id="GO:0005788">
    <property type="term" value="C:endoplasmic reticulum lumen"/>
    <property type="evidence" value="ECO:0007669"/>
    <property type="project" value="UniProtKB-SubCell"/>
</dbReference>
<dbReference type="GeneID" id="28831436"/>
<dbReference type="CDD" id="cd02981">
    <property type="entry name" value="PDI_b_family"/>
    <property type="match status" value="1"/>
</dbReference>
<accession>A0A132B6F7</accession>
<dbReference type="InterPro" id="IPR013766">
    <property type="entry name" value="Thioredoxin_domain"/>
</dbReference>
<dbReference type="OrthoDB" id="427280at2759"/>
<evidence type="ECO:0000256" key="8">
    <source>
        <dbReference type="ARBA" id="ARBA00023235"/>
    </source>
</evidence>
<dbReference type="GO" id="GO:0003756">
    <property type="term" value="F:protein disulfide isomerase activity"/>
    <property type="evidence" value="ECO:0007669"/>
    <property type="project" value="UniProtKB-EC"/>
</dbReference>
<dbReference type="GO" id="GO:0034976">
    <property type="term" value="P:response to endoplasmic reticulum stress"/>
    <property type="evidence" value="ECO:0007669"/>
    <property type="project" value="TreeGrafter"/>
</dbReference>
<protein>
    <recommendedName>
        <fullName evidence="10">Protein disulfide-isomerase</fullName>
        <ecNumber evidence="5">5.3.4.1</ecNumber>
    </recommendedName>
</protein>
<evidence type="ECO:0000256" key="2">
    <source>
        <dbReference type="ARBA" id="ARBA00002692"/>
    </source>
</evidence>
<dbReference type="RefSeq" id="XP_018061829.1">
    <property type="nucleotide sequence ID" value="XM_018221710.1"/>
</dbReference>
<evidence type="ECO:0000256" key="5">
    <source>
        <dbReference type="ARBA" id="ARBA00012723"/>
    </source>
</evidence>
<dbReference type="KEGG" id="psco:LY89DRAFT_766072"/>
<keyword evidence="13" id="KW-1185">Reference proteome</keyword>
<dbReference type="Pfam" id="PF13848">
    <property type="entry name" value="Thioredoxin_6"/>
    <property type="match status" value="1"/>
</dbReference>